<evidence type="ECO:0000256" key="1">
    <source>
        <dbReference type="ARBA" id="ARBA00004571"/>
    </source>
</evidence>
<dbReference type="InterPro" id="IPR023996">
    <property type="entry name" value="TonB-dep_OMP_SusC/RagA"/>
</dbReference>
<evidence type="ECO:0000256" key="4">
    <source>
        <dbReference type="ARBA" id="ARBA00022692"/>
    </source>
</evidence>
<evidence type="ECO:0000313" key="9">
    <source>
        <dbReference type="EMBL" id="SEK70784.1"/>
    </source>
</evidence>
<name>A0A1H7J8V1_OLID1</name>
<dbReference type="SUPFAM" id="SSF49464">
    <property type="entry name" value="Carboxypeptidase regulatory domain-like"/>
    <property type="match status" value="1"/>
</dbReference>
<dbReference type="NCBIfam" id="TIGR04056">
    <property type="entry name" value="OMP_RagA_SusC"/>
    <property type="match status" value="1"/>
</dbReference>
<protein>
    <submittedName>
        <fullName evidence="9">TonB-linked outer membrane protein, SusC/RagA family</fullName>
    </submittedName>
</protein>
<dbReference type="Pfam" id="PF07715">
    <property type="entry name" value="Plug"/>
    <property type="match status" value="1"/>
</dbReference>
<dbReference type="InterPro" id="IPR023997">
    <property type="entry name" value="TonB-dep_OMP_SusC/RagA_CS"/>
</dbReference>
<dbReference type="Proteomes" id="UP000199421">
    <property type="component" value="Unassembled WGS sequence"/>
</dbReference>
<dbReference type="Gene3D" id="2.170.130.10">
    <property type="entry name" value="TonB-dependent receptor, plug domain"/>
    <property type="match status" value="1"/>
</dbReference>
<dbReference type="GO" id="GO:0009279">
    <property type="term" value="C:cell outer membrane"/>
    <property type="evidence" value="ECO:0007669"/>
    <property type="project" value="UniProtKB-SubCell"/>
</dbReference>
<evidence type="ECO:0000256" key="7">
    <source>
        <dbReference type="PROSITE-ProRule" id="PRU01360"/>
    </source>
</evidence>
<keyword evidence="6 7" id="KW-0998">Cell outer membrane</keyword>
<dbReference type="InterPro" id="IPR036942">
    <property type="entry name" value="Beta-barrel_TonB_sf"/>
</dbReference>
<gene>
    <name evidence="9" type="ORF">SAMN05661044_00946</name>
</gene>
<keyword evidence="3 7" id="KW-1134">Transmembrane beta strand</keyword>
<evidence type="ECO:0000313" key="10">
    <source>
        <dbReference type="Proteomes" id="UP000199421"/>
    </source>
</evidence>
<dbReference type="InterPro" id="IPR039426">
    <property type="entry name" value="TonB-dep_rcpt-like"/>
</dbReference>
<keyword evidence="5 7" id="KW-0472">Membrane</keyword>
<dbReference type="AlphaFoldDB" id="A0A1H7J8V1"/>
<comment type="similarity">
    <text evidence="7">Belongs to the TonB-dependent receptor family.</text>
</comment>
<dbReference type="InterPro" id="IPR012910">
    <property type="entry name" value="Plug_dom"/>
</dbReference>
<dbReference type="Gene3D" id="2.60.40.1120">
    <property type="entry name" value="Carboxypeptidase-like, regulatory domain"/>
    <property type="match status" value="1"/>
</dbReference>
<reference evidence="10" key="1">
    <citation type="submission" date="2016-10" db="EMBL/GenBank/DDBJ databases">
        <authorList>
            <person name="Varghese N."/>
            <person name="Submissions S."/>
        </authorList>
    </citation>
    <scope>NUCLEOTIDE SEQUENCE [LARGE SCALE GENOMIC DNA]</scope>
    <source>
        <strain evidence="10">DSM 18733</strain>
    </source>
</reference>
<dbReference type="NCBIfam" id="TIGR04057">
    <property type="entry name" value="SusC_RagA_signa"/>
    <property type="match status" value="1"/>
</dbReference>
<keyword evidence="2 7" id="KW-0813">Transport</keyword>
<evidence type="ECO:0000256" key="6">
    <source>
        <dbReference type="ARBA" id="ARBA00023237"/>
    </source>
</evidence>
<organism evidence="9 10">
    <name type="scientific">Olivibacter domesticus</name>
    <name type="common">Pseudosphingobacterium domesticum</name>
    <dbReference type="NCBI Taxonomy" id="407022"/>
    <lineage>
        <taxon>Bacteria</taxon>
        <taxon>Pseudomonadati</taxon>
        <taxon>Bacteroidota</taxon>
        <taxon>Sphingobacteriia</taxon>
        <taxon>Sphingobacteriales</taxon>
        <taxon>Sphingobacteriaceae</taxon>
        <taxon>Olivibacter</taxon>
    </lineage>
</organism>
<keyword evidence="4 7" id="KW-0812">Transmembrane</keyword>
<evidence type="ECO:0000256" key="2">
    <source>
        <dbReference type="ARBA" id="ARBA00022448"/>
    </source>
</evidence>
<dbReference type="Pfam" id="PF13715">
    <property type="entry name" value="CarbopepD_reg_2"/>
    <property type="match status" value="1"/>
</dbReference>
<dbReference type="PROSITE" id="PS52016">
    <property type="entry name" value="TONB_DEPENDENT_REC_3"/>
    <property type="match status" value="1"/>
</dbReference>
<evidence type="ECO:0000256" key="3">
    <source>
        <dbReference type="ARBA" id="ARBA00022452"/>
    </source>
</evidence>
<dbReference type="RefSeq" id="WP_093319132.1">
    <property type="nucleotide sequence ID" value="NZ_FOAF01000001.1"/>
</dbReference>
<dbReference type="Gene3D" id="2.40.170.20">
    <property type="entry name" value="TonB-dependent receptor, beta-barrel domain"/>
    <property type="match status" value="1"/>
</dbReference>
<keyword evidence="10" id="KW-1185">Reference proteome</keyword>
<proteinExistence type="inferred from homology"/>
<comment type="subcellular location">
    <subcellularLocation>
        <location evidence="1 7">Cell outer membrane</location>
        <topology evidence="1 7">Multi-pass membrane protein</topology>
    </subcellularLocation>
</comment>
<dbReference type="OrthoDB" id="9768177at2"/>
<evidence type="ECO:0000256" key="5">
    <source>
        <dbReference type="ARBA" id="ARBA00023136"/>
    </source>
</evidence>
<dbReference type="InterPro" id="IPR037066">
    <property type="entry name" value="Plug_dom_sf"/>
</dbReference>
<dbReference type="SUPFAM" id="SSF56935">
    <property type="entry name" value="Porins"/>
    <property type="match status" value="1"/>
</dbReference>
<accession>A0A1H7J8V1</accession>
<feature type="domain" description="TonB-dependent receptor plug" evidence="8">
    <location>
        <begin position="174"/>
        <end position="277"/>
    </location>
</feature>
<dbReference type="InterPro" id="IPR008969">
    <property type="entry name" value="CarboxyPept-like_regulatory"/>
</dbReference>
<dbReference type="STRING" id="407022.SAMN05661044_00946"/>
<evidence type="ECO:0000259" key="8">
    <source>
        <dbReference type="Pfam" id="PF07715"/>
    </source>
</evidence>
<dbReference type="EMBL" id="FOAF01000001">
    <property type="protein sequence ID" value="SEK70784.1"/>
    <property type="molecule type" value="Genomic_DNA"/>
</dbReference>
<sequence>MYLTKQKKSAGDPIAVKSGILAKSDHHVFPKNGMPWEVIKKARYPIFLTVLACSQIHSLAAEPKLNVERPVYSSVMLQDRIMGKVVDGQNAPLSGVSIAVKGTTLRTQTDENGNFSLGGVPKNGIIVASYLGYATKEIATSGQTLLTIQLASRENALDEVVVVAYGSINKALATGSSGKISAELIEKRPITNALSSIAGSAPGVQSTTAGGAPGASPSIRIRGFGSLSAENGALIVLDGAAFEGDMAGINPDDIESISVLKDAATTAMYGSRGANGVVLITTKKGKIDSKNLNVKASKGWISRGLPEYDRVTATQYYPLMWETYRNSLAYGSARIPRDVAGSIAAGLTTEYNGRRYSGINSLLGYNPFNVPDNQIVNANGELNPNAQLLYPDDLNWEEQSTQGGKQRQNYNLSYSGGSSSSDYYGSFGYTDEEGYLVKSSLKRYTARLSVNTQPLDFFKTGLNVSGNYSKAQYDNVGDGGTGYINPFYISRFIGPIYPVHLHDETGALVLDANGQPRYDFGDNRPFAPGRHTIYENLMDAQNQVRGQVNARAYGTVFIVPGLKATTNISFDLLDTHNRTYDNPTLGDGAPSGRAYQYFYRTTSYTFNQLIEYTKSFGKHNLNVLAGHENYSYKYNNFNGSRSGLIAQGITELDNFATVLGLQSYEHNATIESYLSRVNYDYDGKYIFSGSLRRDGNSKFAPGVRWANFWSLSAAWNIDREDFFDVDWVDQLKFRTSYGTVGNDRGGDAFGYYPYQALYLLGRNNQSEAGFTQNSLPNEELTWETAKNFDAGIDFSFFKGRLGGSLEFFNRETSGLIFAVPQPMSNGGNYLGSSEGYFKINSNIGNLYNRGVELQLTGQIVNTGDFKYSATLNWTTFKNEITKMPDNQPLIQDGTKAYSVGHSVYDFYMRRFYGVDPDNGEALYYTNQQTNNTRIIGQDTVTNQIAEANYTYTGESAIPDFHGAMSHNFSCKNFSLFVQFTYQVGGKVYDNAYRSLMHGGTYGTAMHVDALKRWQNPGDITDVPRLDNGQVANYAGISDRFLTDASYFQLNTVSLSYSIPKKWLNHLKAQNANIYCSAENLALWTKRKGMNTVGAFNGTVDNTYNLNRIVSVGVNLTF</sequence>